<evidence type="ECO:0000313" key="1">
    <source>
        <dbReference type="EMBL" id="KAF2422593.1"/>
    </source>
</evidence>
<dbReference type="AlphaFoldDB" id="A0A9P4TU37"/>
<protein>
    <submittedName>
        <fullName evidence="1">Uncharacterized protein</fullName>
    </submittedName>
</protein>
<organism evidence="1 2">
    <name type="scientific">Tothia fuscella</name>
    <dbReference type="NCBI Taxonomy" id="1048955"/>
    <lineage>
        <taxon>Eukaryota</taxon>
        <taxon>Fungi</taxon>
        <taxon>Dikarya</taxon>
        <taxon>Ascomycota</taxon>
        <taxon>Pezizomycotina</taxon>
        <taxon>Dothideomycetes</taxon>
        <taxon>Pleosporomycetidae</taxon>
        <taxon>Venturiales</taxon>
        <taxon>Cylindrosympodiaceae</taxon>
        <taxon>Tothia</taxon>
    </lineage>
</organism>
<dbReference type="EMBL" id="MU007089">
    <property type="protein sequence ID" value="KAF2422593.1"/>
    <property type="molecule type" value="Genomic_DNA"/>
</dbReference>
<evidence type="ECO:0000313" key="2">
    <source>
        <dbReference type="Proteomes" id="UP000800235"/>
    </source>
</evidence>
<reference evidence="1" key="1">
    <citation type="journal article" date="2020" name="Stud. Mycol.">
        <title>101 Dothideomycetes genomes: a test case for predicting lifestyles and emergence of pathogens.</title>
        <authorList>
            <person name="Haridas S."/>
            <person name="Albert R."/>
            <person name="Binder M."/>
            <person name="Bloem J."/>
            <person name="Labutti K."/>
            <person name="Salamov A."/>
            <person name="Andreopoulos B."/>
            <person name="Baker S."/>
            <person name="Barry K."/>
            <person name="Bills G."/>
            <person name="Bluhm B."/>
            <person name="Cannon C."/>
            <person name="Castanera R."/>
            <person name="Culley D."/>
            <person name="Daum C."/>
            <person name="Ezra D."/>
            <person name="Gonzalez J."/>
            <person name="Henrissat B."/>
            <person name="Kuo A."/>
            <person name="Liang C."/>
            <person name="Lipzen A."/>
            <person name="Lutzoni F."/>
            <person name="Magnuson J."/>
            <person name="Mondo S."/>
            <person name="Nolan M."/>
            <person name="Ohm R."/>
            <person name="Pangilinan J."/>
            <person name="Park H.-J."/>
            <person name="Ramirez L."/>
            <person name="Alfaro M."/>
            <person name="Sun H."/>
            <person name="Tritt A."/>
            <person name="Yoshinaga Y."/>
            <person name="Zwiers L.-H."/>
            <person name="Turgeon B."/>
            <person name="Goodwin S."/>
            <person name="Spatafora J."/>
            <person name="Crous P."/>
            <person name="Grigoriev I."/>
        </authorList>
    </citation>
    <scope>NUCLEOTIDE SEQUENCE</scope>
    <source>
        <strain evidence="1">CBS 130266</strain>
    </source>
</reference>
<proteinExistence type="predicted"/>
<gene>
    <name evidence="1" type="ORF">EJ08DRAFT_737801</name>
</gene>
<dbReference type="Proteomes" id="UP000800235">
    <property type="component" value="Unassembled WGS sequence"/>
</dbReference>
<name>A0A9P4TU37_9PEZI</name>
<keyword evidence="2" id="KW-1185">Reference proteome</keyword>
<accession>A0A9P4TU37</accession>
<comment type="caution">
    <text evidence="1">The sequence shown here is derived from an EMBL/GenBank/DDBJ whole genome shotgun (WGS) entry which is preliminary data.</text>
</comment>
<sequence length="294" mass="33519">MTASISMAKHHSHFLALPRELRDSIYSFYAGPKPAIPVSPTYTSTRLVPCAKKPYPHCLILVSRQVSKGYNDCLVKRATFYYHYANWNKPDGCHPYRLSVSPLLLSHVRICALHIAQTWVSNFVWTTTGNPDFAIMIASIVSQLPALQVLQIKIDCLKPLRDNNGMLKPDYLIVKDMPQFLNRVYPAGHRNHQRVAEETLRWFPSLKEVRVLAFGYCMKCVRLARKLGDGCVGNRDGNDHFEVDVQFGRVCSWKTPWLVVEESAGKDAIPQVGNIDQDEEIEIQTLDGRERFVF</sequence>